<feature type="domain" description="Transposase DDE" evidence="1">
    <location>
        <begin position="2"/>
        <end position="61"/>
    </location>
</feature>
<reference evidence="3" key="1">
    <citation type="submission" date="2017-01" db="EMBL/GenBank/DDBJ databases">
        <title>Genome Analysis of Deinococcus marmoris KOPRI26562.</title>
        <authorList>
            <person name="Kim J.H."/>
            <person name="Oh H.-M."/>
        </authorList>
    </citation>
    <scope>NUCLEOTIDE SEQUENCE [LARGE SCALE GENOMIC DNA]</scope>
    <source>
        <strain evidence="3">PAMC 26633</strain>
    </source>
</reference>
<sequence>MMHRLKTKAGRALYGLRKNTVEPVFGIIKHVMGFRQFSLRGLSNVGAEWSLVALAWNIKRMSVLRGA</sequence>
<proteinExistence type="predicted"/>
<dbReference type="EMBL" id="MTHB01000031">
    <property type="protein sequence ID" value="OXC79783.1"/>
    <property type="molecule type" value="Genomic_DNA"/>
</dbReference>
<protein>
    <submittedName>
        <fullName evidence="2">Mobile element protein</fullName>
    </submittedName>
</protein>
<evidence type="ECO:0000259" key="1">
    <source>
        <dbReference type="Pfam" id="PF13751"/>
    </source>
</evidence>
<evidence type="ECO:0000313" key="3">
    <source>
        <dbReference type="Proteomes" id="UP000214720"/>
    </source>
</evidence>
<dbReference type="Pfam" id="PF13751">
    <property type="entry name" value="DDE_Tnp_1_6"/>
    <property type="match status" value="1"/>
</dbReference>
<gene>
    <name evidence="2" type="ORF">BSU04_05115</name>
</gene>
<dbReference type="InterPro" id="IPR025668">
    <property type="entry name" value="Tnp_DDE_dom"/>
</dbReference>
<dbReference type="AlphaFoldDB" id="A0A226X8X4"/>
<dbReference type="Proteomes" id="UP000214720">
    <property type="component" value="Unassembled WGS sequence"/>
</dbReference>
<accession>A0A226X8X4</accession>
<evidence type="ECO:0000313" key="2">
    <source>
        <dbReference type="EMBL" id="OXC79783.1"/>
    </source>
</evidence>
<organism evidence="2 3">
    <name type="scientific">Caballeronia sordidicola</name>
    <name type="common">Burkholderia sordidicola</name>
    <dbReference type="NCBI Taxonomy" id="196367"/>
    <lineage>
        <taxon>Bacteria</taxon>
        <taxon>Pseudomonadati</taxon>
        <taxon>Pseudomonadota</taxon>
        <taxon>Betaproteobacteria</taxon>
        <taxon>Burkholderiales</taxon>
        <taxon>Burkholderiaceae</taxon>
        <taxon>Caballeronia</taxon>
    </lineage>
</organism>
<comment type="caution">
    <text evidence="2">The sequence shown here is derived from an EMBL/GenBank/DDBJ whole genome shotgun (WGS) entry which is preliminary data.</text>
</comment>
<name>A0A226X8X4_CABSO</name>
<dbReference type="PANTHER" id="PTHR33408">
    <property type="entry name" value="TRANSPOSASE"/>
    <property type="match status" value="1"/>
</dbReference>
<dbReference type="PANTHER" id="PTHR33408:SF2">
    <property type="entry name" value="TRANSPOSASE DDE DOMAIN-CONTAINING PROTEIN"/>
    <property type="match status" value="1"/>
</dbReference>